<gene>
    <name evidence="5" type="primary">rpl12</name>
</gene>
<evidence type="ECO:0000259" key="4">
    <source>
        <dbReference type="Pfam" id="PF00542"/>
    </source>
</evidence>
<feature type="domain" description="Large ribosomal subunit protein bL12 C-terminal" evidence="4">
    <location>
        <begin position="60"/>
        <end position="127"/>
    </location>
</feature>
<evidence type="ECO:0000313" key="5">
    <source>
        <dbReference type="EMBL" id="QEI59581.1"/>
    </source>
</evidence>
<organism evidence="5">
    <name type="scientific">Nitzschia alba</name>
    <name type="common">Marine diatom</name>
    <dbReference type="NCBI Taxonomy" id="2858"/>
    <lineage>
        <taxon>Eukaryota</taxon>
        <taxon>Sar</taxon>
        <taxon>Stramenopiles</taxon>
        <taxon>Ochrophyta</taxon>
        <taxon>Bacillariophyta</taxon>
        <taxon>Bacillariophyceae</taxon>
        <taxon>Bacillariophycidae</taxon>
        <taxon>Bacillariales</taxon>
        <taxon>Bacillariaceae</taxon>
        <taxon>Nitzschia</taxon>
    </lineage>
</organism>
<dbReference type="CDD" id="cd00387">
    <property type="entry name" value="Ribosomal_L7_L12"/>
    <property type="match status" value="1"/>
</dbReference>
<evidence type="ECO:0000256" key="1">
    <source>
        <dbReference type="ARBA" id="ARBA00007197"/>
    </source>
</evidence>
<dbReference type="InterPro" id="IPR000206">
    <property type="entry name" value="Ribosomal_bL12"/>
</dbReference>
<dbReference type="InterPro" id="IPR014719">
    <property type="entry name" value="Ribosomal_bL12_C/ClpS-like"/>
</dbReference>
<comment type="similarity">
    <text evidence="1">Belongs to the bacterial ribosomal protein bL12 family.</text>
</comment>
<dbReference type="GeneID" id="41826797"/>
<dbReference type="GO" id="GO:0006412">
    <property type="term" value="P:translation"/>
    <property type="evidence" value="ECO:0007669"/>
    <property type="project" value="InterPro"/>
</dbReference>
<dbReference type="GO" id="GO:0003735">
    <property type="term" value="F:structural constituent of ribosome"/>
    <property type="evidence" value="ECO:0007669"/>
    <property type="project" value="InterPro"/>
</dbReference>
<dbReference type="InterPro" id="IPR013823">
    <property type="entry name" value="Ribosomal_bL12_C"/>
</dbReference>
<proteinExistence type="inferred from homology"/>
<dbReference type="GO" id="GO:0003729">
    <property type="term" value="F:mRNA binding"/>
    <property type="evidence" value="ECO:0007669"/>
    <property type="project" value="TreeGrafter"/>
</dbReference>
<dbReference type="NCBIfam" id="TIGR00855">
    <property type="entry name" value="L12"/>
    <property type="match status" value="1"/>
</dbReference>
<dbReference type="FunFam" id="3.30.1390.10:FF:000001">
    <property type="entry name" value="50S ribosomal protein L7/L12"/>
    <property type="match status" value="1"/>
</dbReference>
<dbReference type="SUPFAM" id="SSF54736">
    <property type="entry name" value="ClpS-like"/>
    <property type="match status" value="1"/>
</dbReference>
<geneLocation type="plastid" evidence="5"/>
<dbReference type="PANTHER" id="PTHR45987">
    <property type="entry name" value="39S RIBOSOMAL PROTEIN L12"/>
    <property type="match status" value="1"/>
</dbReference>
<dbReference type="PANTHER" id="PTHR45987:SF4">
    <property type="entry name" value="LARGE RIBOSOMAL SUBUNIT PROTEIN BL12M"/>
    <property type="match status" value="1"/>
</dbReference>
<dbReference type="InterPro" id="IPR036235">
    <property type="entry name" value="Ribosomal_bL12_oligo_N_sf"/>
</dbReference>
<dbReference type="RefSeq" id="YP_009695271.1">
    <property type="nucleotide sequence ID" value="NC_044785.1"/>
</dbReference>
<sequence length="127" mass="14150">MSEKVNKIIKELEVLSLLESVELVNSIEKLFKINSSNALTESTTIKNITKVEEIEEKTEFNLSLDEVPKNKKIPILKVIRSITGLGLKEVKELVDSAPKIIKESITKTIAEDMKKQIEDAGGKASLQ</sequence>
<name>A0A5C0F3P8_NITAL</name>
<dbReference type="SUPFAM" id="SSF48300">
    <property type="entry name" value="Ribosomal protein L7/12, oligomerisation (N-terminal) domain"/>
    <property type="match status" value="1"/>
</dbReference>
<keyword evidence="2 5" id="KW-0689">Ribosomal protein</keyword>
<accession>A0A5C0F3P8</accession>
<dbReference type="AlphaFoldDB" id="A0A5C0F3P8"/>
<evidence type="ECO:0000256" key="3">
    <source>
        <dbReference type="ARBA" id="ARBA00023274"/>
    </source>
</evidence>
<keyword evidence="3" id="KW-0687">Ribonucleoprotein</keyword>
<dbReference type="GO" id="GO:0022625">
    <property type="term" value="C:cytosolic large ribosomal subunit"/>
    <property type="evidence" value="ECO:0007669"/>
    <property type="project" value="TreeGrafter"/>
</dbReference>
<evidence type="ECO:0000256" key="2">
    <source>
        <dbReference type="ARBA" id="ARBA00022980"/>
    </source>
</evidence>
<reference evidence="5" key="1">
    <citation type="submission" date="2019-06" db="EMBL/GenBank/DDBJ databases">
        <authorList>
            <person name="Grosvenor D.A."/>
            <person name="Keepers K.G."/>
            <person name="Pogoda C.S."/>
            <person name="Kane N.C."/>
            <person name="Kociolek J.P."/>
        </authorList>
    </citation>
    <scope>NUCLEOTIDE SEQUENCE</scope>
</reference>
<dbReference type="EMBL" id="MN065498">
    <property type="protein sequence ID" value="QEI59581.1"/>
    <property type="molecule type" value="Genomic_DNA"/>
</dbReference>
<dbReference type="Gene3D" id="3.30.1390.10">
    <property type="match status" value="1"/>
</dbReference>
<dbReference type="HAMAP" id="MF_00368">
    <property type="entry name" value="Ribosomal_bL12"/>
    <property type="match status" value="1"/>
</dbReference>
<protein>
    <submittedName>
        <fullName evidence="5">50S ribosomal protein L12</fullName>
    </submittedName>
</protein>
<keyword evidence="5" id="KW-0934">Plastid</keyword>
<dbReference type="Pfam" id="PF00542">
    <property type="entry name" value="Ribosomal_L12"/>
    <property type="match status" value="1"/>
</dbReference>